<protein>
    <recommendedName>
        <fullName evidence="3">RING-type E3 ubiquitin transferase</fullName>
        <ecNumber evidence="3">2.3.2.27</ecNumber>
    </recommendedName>
</protein>
<reference evidence="11 12" key="1">
    <citation type="submission" date="2019-07" db="EMBL/GenBank/DDBJ databases">
        <title>Draft genome assembly of a fouling barnacle, Amphibalanus amphitrite (Darwin, 1854): The first reference genome for Thecostraca.</title>
        <authorList>
            <person name="Kim W."/>
        </authorList>
    </citation>
    <scope>NUCLEOTIDE SEQUENCE [LARGE SCALE GENOMIC DNA]</scope>
    <source>
        <strain evidence="11">SNU_AA5</strain>
        <tissue evidence="11">Soma without cirri and trophi</tissue>
    </source>
</reference>
<feature type="domain" description="ZZ-type" evidence="10">
    <location>
        <begin position="15"/>
        <end position="71"/>
    </location>
</feature>
<feature type="region of interest" description="Disordered" evidence="9">
    <location>
        <begin position="147"/>
        <end position="189"/>
    </location>
</feature>
<feature type="region of interest" description="Disordered" evidence="9">
    <location>
        <begin position="240"/>
        <end position="299"/>
    </location>
</feature>
<evidence type="ECO:0000256" key="2">
    <source>
        <dbReference type="ARBA" id="ARBA00010938"/>
    </source>
</evidence>
<feature type="compositionally biased region" description="Low complexity" evidence="9">
    <location>
        <begin position="361"/>
        <end position="376"/>
    </location>
</feature>
<sequence length="482" mass="48995">MPFLVAKTDRGMSRHEGVSCDACLRSNFRGRRYKCLICYDYDLCAGCHEAGSTTTRHTADHPMQCILTRTDAEVLYGGEALPLEQPRSFVCPHCGRMGFTETTLADHVSAQHSDSVTQVVCPVCASVPSGEPNHVTEDLPTHLTVDHHRGGGSGGLSARDLISFGDEPAPAGRQSARRVPHPAQAGGAPRIRRFNTAHFRESMDPITELLSQLSGVRRAATLVSGGPSVGAIGTGTASRLQQLQAQAARQRGDRPARRQPATAGGSADGSTTAAPATEAAAAAAPRRQEAGAAASGAGGAAAADGPQFLLASILDEDDSELAGRQMNRADRSAFVQEVILSTLIDSMDSTSICESSGRPAAAVGAASPAPSSVVTSQPAGQKGRDARPAAAAAAAAGPPARVTPPSAGPPAGAAAAAAGRPAAVSSRLPAARPGRGAPQLRASGLVHHPVGVVAGVRGQRKPPRPAAAAAAVDGRPAEPSAH</sequence>
<dbReference type="Pfam" id="PF00569">
    <property type="entry name" value="ZZ"/>
    <property type="match status" value="1"/>
</dbReference>
<evidence type="ECO:0000256" key="6">
    <source>
        <dbReference type="ARBA" id="ARBA00022771"/>
    </source>
</evidence>
<comment type="catalytic activity">
    <reaction evidence="1">
        <text>S-ubiquitinyl-[E2 ubiquitin-conjugating enzyme]-L-cysteine + [acceptor protein]-L-lysine = [E2 ubiquitin-conjugating enzyme]-L-cysteine + N(6)-ubiquitinyl-[acceptor protein]-L-lysine.</text>
        <dbReference type="EC" id="2.3.2.27"/>
    </reaction>
</comment>
<evidence type="ECO:0000256" key="7">
    <source>
        <dbReference type="ARBA" id="ARBA00022833"/>
    </source>
</evidence>
<feature type="region of interest" description="Disordered" evidence="9">
    <location>
        <begin position="361"/>
        <end position="482"/>
    </location>
</feature>
<comment type="caution">
    <text evidence="11">The sequence shown here is derived from an EMBL/GenBank/DDBJ whole genome shotgun (WGS) entry which is preliminary data.</text>
</comment>
<dbReference type="SMART" id="SM00291">
    <property type="entry name" value="ZnF_ZZ"/>
    <property type="match status" value="1"/>
</dbReference>
<keyword evidence="4" id="KW-0808">Transferase</keyword>
<evidence type="ECO:0000256" key="9">
    <source>
        <dbReference type="SAM" id="MobiDB-lite"/>
    </source>
</evidence>
<feature type="compositionally biased region" description="Low complexity" evidence="9">
    <location>
        <begin position="466"/>
        <end position="482"/>
    </location>
</feature>
<dbReference type="GO" id="GO:0008270">
    <property type="term" value="F:zinc ion binding"/>
    <property type="evidence" value="ECO:0007669"/>
    <property type="project" value="UniProtKB-KW"/>
</dbReference>
<gene>
    <name evidence="11" type="primary">KCMF1</name>
    <name evidence="11" type="ORF">FJT64_011733</name>
</gene>
<dbReference type="PROSITE" id="PS01357">
    <property type="entry name" value="ZF_ZZ_1"/>
    <property type="match status" value="1"/>
</dbReference>
<keyword evidence="7" id="KW-0862">Zinc</keyword>
<dbReference type="AlphaFoldDB" id="A0A6A4V5Y3"/>
<dbReference type="PANTHER" id="PTHR12268:SF13">
    <property type="entry name" value="E3 UBIQUITIN-PROTEIN LIGASE KCMF1"/>
    <property type="match status" value="1"/>
</dbReference>
<evidence type="ECO:0000256" key="4">
    <source>
        <dbReference type="ARBA" id="ARBA00022679"/>
    </source>
</evidence>
<evidence type="ECO:0000259" key="10">
    <source>
        <dbReference type="PROSITE" id="PS50135"/>
    </source>
</evidence>
<dbReference type="GO" id="GO:0023051">
    <property type="term" value="P:regulation of signaling"/>
    <property type="evidence" value="ECO:0007669"/>
    <property type="project" value="UniProtKB-ARBA"/>
</dbReference>
<dbReference type="EMBL" id="VIIS01001985">
    <property type="protein sequence ID" value="KAF0290016.1"/>
    <property type="molecule type" value="Genomic_DNA"/>
</dbReference>
<dbReference type="InterPro" id="IPR043145">
    <property type="entry name" value="Znf_ZZ_sf"/>
</dbReference>
<dbReference type="GO" id="GO:0099536">
    <property type="term" value="P:synaptic signaling"/>
    <property type="evidence" value="ECO:0007669"/>
    <property type="project" value="TreeGrafter"/>
</dbReference>
<dbReference type="GO" id="GO:0045202">
    <property type="term" value="C:synapse"/>
    <property type="evidence" value="ECO:0007669"/>
    <property type="project" value="GOC"/>
</dbReference>
<dbReference type="InterPro" id="IPR008598">
    <property type="entry name" value="Di19_Zn-bd"/>
</dbReference>
<evidence type="ECO:0000256" key="5">
    <source>
        <dbReference type="ARBA" id="ARBA00022723"/>
    </source>
</evidence>
<feature type="compositionally biased region" description="Low complexity" evidence="9">
    <location>
        <begin position="388"/>
        <end position="400"/>
    </location>
</feature>
<accession>A0A6A4V5Y3</accession>
<dbReference type="InterPro" id="IPR050774">
    <property type="entry name" value="KCMF1/Dystrophin"/>
</dbReference>
<feature type="compositionally biased region" description="Low complexity" evidence="9">
    <location>
        <begin position="258"/>
        <end position="299"/>
    </location>
</feature>
<proteinExistence type="inferred from homology"/>
<name>A0A6A4V5Y3_AMPAM</name>
<keyword evidence="5" id="KW-0479">Metal-binding</keyword>
<dbReference type="GO" id="GO:0010646">
    <property type="term" value="P:regulation of cell communication"/>
    <property type="evidence" value="ECO:0007669"/>
    <property type="project" value="UniProtKB-ARBA"/>
</dbReference>
<evidence type="ECO:0000256" key="1">
    <source>
        <dbReference type="ARBA" id="ARBA00000900"/>
    </source>
</evidence>
<dbReference type="EC" id="2.3.2.27" evidence="3"/>
<organism evidence="11 12">
    <name type="scientific">Amphibalanus amphitrite</name>
    <name type="common">Striped barnacle</name>
    <name type="synonym">Balanus amphitrite</name>
    <dbReference type="NCBI Taxonomy" id="1232801"/>
    <lineage>
        <taxon>Eukaryota</taxon>
        <taxon>Metazoa</taxon>
        <taxon>Ecdysozoa</taxon>
        <taxon>Arthropoda</taxon>
        <taxon>Crustacea</taxon>
        <taxon>Multicrustacea</taxon>
        <taxon>Cirripedia</taxon>
        <taxon>Thoracica</taxon>
        <taxon>Thoracicalcarea</taxon>
        <taxon>Balanomorpha</taxon>
        <taxon>Balanoidea</taxon>
        <taxon>Balanidae</taxon>
        <taxon>Amphibalaninae</taxon>
        <taxon>Amphibalanus</taxon>
    </lineage>
</organism>
<evidence type="ECO:0000256" key="3">
    <source>
        <dbReference type="ARBA" id="ARBA00012483"/>
    </source>
</evidence>
<dbReference type="Pfam" id="PF05605">
    <property type="entry name" value="zf-Di19"/>
    <property type="match status" value="1"/>
</dbReference>
<feature type="compositionally biased region" description="Low complexity" evidence="9">
    <location>
        <begin position="240"/>
        <end position="249"/>
    </location>
</feature>
<keyword evidence="6 8" id="KW-0863">Zinc-finger</keyword>
<evidence type="ECO:0000313" key="11">
    <source>
        <dbReference type="EMBL" id="KAF0290016.1"/>
    </source>
</evidence>
<dbReference type="Proteomes" id="UP000440578">
    <property type="component" value="Unassembled WGS sequence"/>
</dbReference>
<evidence type="ECO:0000256" key="8">
    <source>
        <dbReference type="PROSITE-ProRule" id="PRU00228"/>
    </source>
</evidence>
<dbReference type="Gene3D" id="3.30.60.90">
    <property type="match status" value="1"/>
</dbReference>
<comment type="similarity">
    <text evidence="2">Belongs to the KCMF1 family.</text>
</comment>
<feature type="compositionally biased region" description="Low complexity" evidence="9">
    <location>
        <begin position="409"/>
        <end position="423"/>
    </location>
</feature>
<dbReference type="InterPro" id="IPR000433">
    <property type="entry name" value="Znf_ZZ"/>
</dbReference>
<dbReference type="OrthoDB" id="7873042at2759"/>
<dbReference type="PANTHER" id="PTHR12268">
    <property type="entry name" value="E3 UBIQUITIN-PROTEIN LIGASE KCMF1"/>
    <property type="match status" value="1"/>
</dbReference>
<keyword evidence="12" id="KW-1185">Reference proteome</keyword>
<dbReference type="PROSITE" id="PS50135">
    <property type="entry name" value="ZF_ZZ_2"/>
    <property type="match status" value="1"/>
</dbReference>
<dbReference type="GO" id="GO:0005886">
    <property type="term" value="C:plasma membrane"/>
    <property type="evidence" value="ECO:0007669"/>
    <property type="project" value="TreeGrafter"/>
</dbReference>
<dbReference type="CDD" id="cd02338">
    <property type="entry name" value="ZZ_PCMF_like"/>
    <property type="match status" value="1"/>
</dbReference>
<evidence type="ECO:0000313" key="12">
    <source>
        <dbReference type="Proteomes" id="UP000440578"/>
    </source>
</evidence>
<dbReference type="SUPFAM" id="SSF57850">
    <property type="entry name" value="RING/U-box"/>
    <property type="match status" value="1"/>
</dbReference>
<dbReference type="GO" id="GO:0061630">
    <property type="term" value="F:ubiquitin protein ligase activity"/>
    <property type="evidence" value="ECO:0007669"/>
    <property type="project" value="UniProtKB-EC"/>
</dbReference>